<dbReference type="InterPro" id="IPR012795">
    <property type="entry name" value="tRNA_Ile_lys_synt_N"/>
</dbReference>
<evidence type="ECO:0000256" key="1">
    <source>
        <dbReference type="ARBA" id="ARBA00004496"/>
    </source>
</evidence>
<dbReference type="InterPro" id="IPR012094">
    <property type="entry name" value="tRNA_Ile_lys_synt"/>
</dbReference>
<dbReference type="InterPro" id="IPR011063">
    <property type="entry name" value="TilS/TtcA_N"/>
</dbReference>
<dbReference type="OrthoDB" id="9807403at2"/>
<evidence type="ECO:0000256" key="6">
    <source>
        <dbReference type="ARBA" id="ARBA00022840"/>
    </source>
</evidence>
<dbReference type="SUPFAM" id="SSF56037">
    <property type="entry name" value="PheT/TilS domain"/>
    <property type="match status" value="1"/>
</dbReference>
<dbReference type="PANTHER" id="PTHR43033">
    <property type="entry name" value="TRNA(ILE)-LYSIDINE SYNTHASE-RELATED"/>
    <property type="match status" value="1"/>
</dbReference>
<evidence type="ECO:0000256" key="5">
    <source>
        <dbReference type="ARBA" id="ARBA00022741"/>
    </source>
</evidence>
<dbReference type="SUPFAM" id="SSF82829">
    <property type="entry name" value="MesJ substrate recognition domain-like"/>
    <property type="match status" value="1"/>
</dbReference>
<proteinExistence type="inferred from homology"/>
<feature type="domain" description="Lysidine-tRNA(Ile) synthetase C-terminal" evidence="9">
    <location>
        <begin position="384"/>
        <end position="457"/>
    </location>
</feature>
<dbReference type="NCBIfam" id="TIGR02432">
    <property type="entry name" value="lysidine_TilS_N"/>
    <property type="match status" value="1"/>
</dbReference>
<dbReference type="InterPro" id="IPR015262">
    <property type="entry name" value="tRNA_Ile_lys_synt_subst-bd"/>
</dbReference>
<evidence type="ECO:0000313" key="11">
    <source>
        <dbReference type="Proteomes" id="UP000032522"/>
    </source>
</evidence>
<sequence>MIDKVRAFIHRHQLLSEGAAVIVGVSGGPDSLALLHVFLSLRDEWKLQVIAAHVDHMFRGRESEEEMEFVKRFCVERRILCETAQIDVPAFQRSADLGAQEAARICRYRFFAELMEKHQAGYVAVGHHGDDQIETILMRLVRGSTSKGYAGIPVKRPFHGGYLIRPFLAVSRAEIEAYCRQMGLSPRRDPSNEKVDYTRNRFRHHIVPLLRQENPRLHERFQQYSEMMAEDEQFLEELAADALNKVMEKQHRDAALSIGPFLALPRPLQRRVLQLLLLRLYGGVPPTLTSVHIGHILMLCERGRPSGMIDLPKGLKVIRSYDRCLFTFGAESGEKGYWFELPVPALLPLPNGYAIISEFGEHYPRKQAGNDWFVVDPASVSLPLRVRTRRRGDRMVLKGTGGTKKLKEIFIEAKIPRMERDRWPIVEDADGRILWVPGLKKSALEAQNRGQARYILLHYQAMNS</sequence>
<dbReference type="InterPro" id="IPR012796">
    <property type="entry name" value="Lysidine-tRNA-synth_C"/>
</dbReference>
<dbReference type="Gene3D" id="3.40.50.620">
    <property type="entry name" value="HUPs"/>
    <property type="match status" value="1"/>
</dbReference>
<keyword evidence="3 8" id="KW-0436">Ligase</keyword>
<name>A0A0D8BZG9_GEOKU</name>
<dbReference type="EMBL" id="JYBP01000003">
    <property type="protein sequence ID" value="KJE28767.1"/>
    <property type="molecule type" value="Genomic_DNA"/>
</dbReference>
<dbReference type="GO" id="GO:0005737">
    <property type="term" value="C:cytoplasm"/>
    <property type="evidence" value="ECO:0007669"/>
    <property type="project" value="UniProtKB-SubCell"/>
</dbReference>
<organism evidence="10 11">
    <name type="scientific">Geobacillus kaustophilus</name>
    <dbReference type="NCBI Taxonomy" id="1462"/>
    <lineage>
        <taxon>Bacteria</taxon>
        <taxon>Bacillati</taxon>
        <taxon>Bacillota</taxon>
        <taxon>Bacilli</taxon>
        <taxon>Bacillales</taxon>
        <taxon>Anoxybacillaceae</taxon>
        <taxon>Geobacillus</taxon>
        <taxon>Geobacillus thermoleovorans group</taxon>
    </lineage>
</organism>
<dbReference type="Pfam" id="PF09179">
    <property type="entry name" value="TilS"/>
    <property type="match status" value="1"/>
</dbReference>
<keyword evidence="2 8" id="KW-0963">Cytoplasm</keyword>
<comment type="similarity">
    <text evidence="8">Belongs to the tRNA(Ile)-lysidine synthase family.</text>
</comment>
<dbReference type="SMART" id="SM00977">
    <property type="entry name" value="TilS_C"/>
    <property type="match status" value="1"/>
</dbReference>
<dbReference type="CDD" id="cd01992">
    <property type="entry name" value="TilS_N"/>
    <property type="match status" value="1"/>
</dbReference>
<comment type="caution">
    <text evidence="10">The sequence shown here is derived from an EMBL/GenBank/DDBJ whole genome shotgun (WGS) entry which is preliminary data.</text>
</comment>
<dbReference type="AlphaFoldDB" id="A0A0D8BZG9"/>
<comment type="subcellular location">
    <subcellularLocation>
        <location evidence="1 8">Cytoplasm</location>
    </subcellularLocation>
</comment>
<dbReference type="Gene3D" id="1.10.10.1360">
    <property type="entry name" value="tRNA (Ile)-lysidine synthase"/>
    <property type="match status" value="1"/>
</dbReference>
<dbReference type="PATRIC" id="fig|1462.6.peg.4013"/>
<dbReference type="InterPro" id="IPR014729">
    <property type="entry name" value="Rossmann-like_a/b/a_fold"/>
</dbReference>
<evidence type="ECO:0000313" key="10">
    <source>
        <dbReference type="EMBL" id="KJE28767.1"/>
    </source>
</evidence>
<gene>
    <name evidence="8 10" type="primary">tilS</name>
    <name evidence="10" type="ORF">LG52_3663</name>
</gene>
<evidence type="ECO:0000256" key="7">
    <source>
        <dbReference type="ARBA" id="ARBA00048539"/>
    </source>
</evidence>
<comment type="function">
    <text evidence="8">Ligates lysine onto the cytidine present at position 34 of the AUA codon-specific tRNA(Ile) that contains the anticodon CAU, in an ATP-dependent manner. Cytidine is converted to lysidine, thus changing the amino acid specificity of the tRNA from methionine to isoleucine.</text>
</comment>
<dbReference type="HAMAP" id="MF_01161">
    <property type="entry name" value="tRNA_Ile_lys_synt"/>
    <property type="match status" value="1"/>
</dbReference>
<keyword evidence="6 8" id="KW-0067">ATP-binding</keyword>
<accession>A0A0D8BZG9</accession>
<evidence type="ECO:0000256" key="2">
    <source>
        <dbReference type="ARBA" id="ARBA00022490"/>
    </source>
</evidence>
<keyword evidence="4 8" id="KW-0819">tRNA processing</keyword>
<comment type="domain">
    <text evidence="8">The N-terminal region contains the highly conserved SGGXDS motif, predicted to be a P-loop motif involved in ATP binding.</text>
</comment>
<evidence type="ECO:0000256" key="3">
    <source>
        <dbReference type="ARBA" id="ARBA00022598"/>
    </source>
</evidence>
<dbReference type="PANTHER" id="PTHR43033:SF1">
    <property type="entry name" value="TRNA(ILE)-LYSIDINE SYNTHASE-RELATED"/>
    <property type="match status" value="1"/>
</dbReference>
<dbReference type="GO" id="GO:0032267">
    <property type="term" value="F:tRNA(Ile)-lysidine synthase activity"/>
    <property type="evidence" value="ECO:0007669"/>
    <property type="project" value="UniProtKB-EC"/>
</dbReference>
<dbReference type="EC" id="6.3.4.19" evidence="8"/>
<dbReference type="GO" id="GO:0006400">
    <property type="term" value="P:tRNA modification"/>
    <property type="evidence" value="ECO:0007669"/>
    <property type="project" value="UniProtKB-UniRule"/>
</dbReference>
<dbReference type="Pfam" id="PF11734">
    <property type="entry name" value="TilS_C"/>
    <property type="match status" value="1"/>
</dbReference>
<dbReference type="SUPFAM" id="SSF52402">
    <property type="entry name" value="Adenine nucleotide alpha hydrolases-like"/>
    <property type="match status" value="1"/>
</dbReference>
<reference evidence="10 11" key="1">
    <citation type="submission" date="2015-01" db="EMBL/GenBank/DDBJ databases">
        <authorList>
            <person name="Filippidou S."/>
            <person name="Jeanneret N."/>
            <person name="Russel-Delif L."/>
            <person name="Junier T."/>
            <person name="Wunderlin T."/>
            <person name="Molina V."/>
            <person name="Johnson S.L."/>
            <person name="Davenport K.W."/>
            <person name="Chain P.S."/>
            <person name="Dorador C."/>
            <person name="Junier P."/>
        </authorList>
    </citation>
    <scope>NUCLEOTIDE SEQUENCE [LARGE SCALE GENOMIC DNA]</scope>
    <source>
        <strain evidence="10 11">Et7/4</strain>
    </source>
</reference>
<dbReference type="Proteomes" id="UP000032522">
    <property type="component" value="Unassembled WGS sequence"/>
</dbReference>
<evidence type="ECO:0000256" key="8">
    <source>
        <dbReference type="HAMAP-Rule" id="MF_01161"/>
    </source>
</evidence>
<keyword evidence="5 8" id="KW-0547">Nucleotide-binding</keyword>
<protein>
    <recommendedName>
        <fullName evidence="8">tRNA(Ile)-lysidine synthase</fullName>
        <ecNumber evidence="8">6.3.4.19</ecNumber>
    </recommendedName>
    <alternativeName>
        <fullName evidence="8">tRNA(Ile)-2-lysyl-cytidine synthase</fullName>
    </alternativeName>
    <alternativeName>
        <fullName evidence="8">tRNA(Ile)-lysidine synthetase</fullName>
    </alternativeName>
</protein>
<dbReference type="RefSeq" id="WP_044732975.1">
    <property type="nucleotide sequence ID" value="NZ_JYBP01000003.1"/>
</dbReference>
<evidence type="ECO:0000256" key="4">
    <source>
        <dbReference type="ARBA" id="ARBA00022694"/>
    </source>
</evidence>
<evidence type="ECO:0000259" key="9">
    <source>
        <dbReference type="SMART" id="SM00977"/>
    </source>
</evidence>
<dbReference type="GO" id="GO:0005524">
    <property type="term" value="F:ATP binding"/>
    <property type="evidence" value="ECO:0007669"/>
    <property type="project" value="UniProtKB-UniRule"/>
</dbReference>
<comment type="catalytic activity">
    <reaction evidence="7 8">
        <text>cytidine(34) in tRNA(Ile2) + L-lysine + ATP = lysidine(34) in tRNA(Ile2) + AMP + diphosphate + H(+)</text>
        <dbReference type="Rhea" id="RHEA:43744"/>
        <dbReference type="Rhea" id="RHEA-COMP:10625"/>
        <dbReference type="Rhea" id="RHEA-COMP:10670"/>
        <dbReference type="ChEBI" id="CHEBI:15378"/>
        <dbReference type="ChEBI" id="CHEBI:30616"/>
        <dbReference type="ChEBI" id="CHEBI:32551"/>
        <dbReference type="ChEBI" id="CHEBI:33019"/>
        <dbReference type="ChEBI" id="CHEBI:82748"/>
        <dbReference type="ChEBI" id="CHEBI:83665"/>
        <dbReference type="ChEBI" id="CHEBI:456215"/>
        <dbReference type="EC" id="6.3.4.19"/>
    </reaction>
</comment>
<feature type="binding site" evidence="8">
    <location>
        <begin position="26"/>
        <end position="31"/>
    </location>
    <ligand>
        <name>ATP</name>
        <dbReference type="ChEBI" id="CHEBI:30616"/>
    </ligand>
</feature>
<dbReference type="Pfam" id="PF01171">
    <property type="entry name" value="ATP_bind_3"/>
    <property type="match status" value="1"/>
</dbReference>
<dbReference type="NCBIfam" id="TIGR02433">
    <property type="entry name" value="lysidine_TilS_C"/>
    <property type="match status" value="1"/>
</dbReference>
<dbReference type="Gene3D" id="3.30.465.60">
    <property type="match status" value="1"/>
</dbReference>